<proteinExistence type="predicted"/>
<gene>
    <name evidence="1" type="ORF">MRATA1EN1_LOCUS4861</name>
</gene>
<accession>A0ABN8Y2S1</accession>
<dbReference type="Proteomes" id="UP001176941">
    <property type="component" value="Chromosome 13"/>
</dbReference>
<protein>
    <submittedName>
        <fullName evidence="1">Uncharacterized protein</fullName>
    </submittedName>
</protein>
<reference evidence="1" key="1">
    <citation type="submission" date="2023-04" db="EMBL/GenBank/DDBJ databases">
        <authorList>
            <consortium name="ELIXIR-Norway"/>
        </authorList>
    </citation>
    <scope>NUCLEOTIDE SEQUENCE [LARGE SCALE GENOMIC DNA]</scope>
</reference>
<evidence type="ECO:0000313" key="1">
    <source>
        <dbReference type="EMBL" id="CAI9155899.1"/>
    </source>
</evidence>
<organism evidence="1 2">
    <name type="scientific">Rangifer tarandus platyrhynchus</name>
    <name type="common">Svalbard reindeer</name>
    <dbReference type="NCBI Taxonomy" id="3082113"/>
    <lineage>
        <taxon>Eukaryota</taxon>
        <taxon>Metazoa</taxon>
        <taxon>Chordata</taxon>
        <taxon>Craniata</taxon>
        <taxon>Vertebrata</taxon>
        <taxon>Euteleostomi</taxon>
        <taxon>Mammalia</taxon>
        <taxon>Eutheria</taxon>
        <taxon>Laurasiatheria</taxon>
        <taxon>Artiodactyla</taxon>
        <taxon>Ruminantia</taxon>
        <taxon>Pecora</taxon>
        <taxon>Cervidae</taxon>
        <taxon>Odocoileinae</taxon>
        <taxon>Rangifer</taxon>
    </lineage>
</organism>
<sequence length="107" mass="11243">MSSALEGRFLSTGPPGPLLGPTFRVGDGQAEAGLTFGNVRDRSSCPVVLLSVVFTSTVITWAQVAARSPSHPFPILARRKGPAPFSGGQFREVSLSTVAYILQAVVE</sequence>
<dbReference type="EMBL" id="OX459949">
    <property type="protein sequence ID" value="CAI9155899.1"/>
    <property type="molecule type" value="Genomic_DNA"/>
</dbReference>
<keyword evidence="2" id="KW-1185">Reference proteome</keyword>
<name>A0ABN8Y2S1_RANTA</name>
<evidence type="ECO:0000313" key="2">
    <source>
        <dbReference type="Proteomes" id="UP001176941"/>
    </source>
</evidence>